<dbReference type="EMBL" id="CAJNOH010001037">
    <property type="protein sequence ID" value="CAF1167057.1"/>
    <property type="molecule type" value="Genomic_DNA"/>
</dbReference>
<reference evidence="1" key="1">
    <citation type="submission" date="2021-02" db="EMBL/GenBank/DDBJ databases">
        <authorList>
            <person name="Nowell W R."/>
        </authorList>
    </citation>
    <scope>NUCLEOTIDE SEQUENCE</scope>
</reference>
<organism evidence="1 3">
    <name type="scientific">Rotaria sordida</name>
    <dbReference type="NCBI Taxonomy" id="392033"/>
    <lineage>
        <taxon>Eukaryota</taxon>
        <taxon>Metazoa</taxon>
        <taxon>Spiralia</taxon>
        <taxon>Gnathifera</taxon>
        <taxon>Rotifera</taxon>
        <taxon>Eurotatoria</taxon>
        <taxon>Bdelloidea</taxon>
        <taxon>Philodinida</taxon>
        <taxon>Philodinidae</taxon>
        <taxon>Rotaria</taxon>
    </lineage>
</organism>
<evidence type="ECO:0000313" key="3">
    <source>
        <dbReference type="Proteomes" id="UP000663854"/>
    </source>
</evidence>
<sequence length="268" mass="31381">MFSDTNQLSCFSECHNIKTDISKPFDEPSETYQCVTDARATRCYGRIMIYYNDIDNHQSHISYSFGSDNHIIENEIEEIANENDFKFIIYFLFLVESFDTKELVISAYIVCETMDNCALNYIKILFNLFNTQRNPINQLSKLLYNSNESTILSCYDYKTGKTTECLTSDYPTCIINNTALFEQGCYLDANTKLEYVFMITSSKKQSIEKVLELIICNRDSCNDELILKEIEIIIYNHTLWFDITLNNSNKLIFYLLNLISLFIFRNIF</sequence>
<keyword evidence="4" id="KW-1185">Reference proteome</keyword>
<dbReference type="AlphaFoldDB" id="A0A814TX93"/>
<protein>
    <submittedName>
        <fullName evidence="1">Uncharacterized protein</fullName>
    </submittedName>
</protein>
<dbReference type="Proteomes" id="UP000663870">
    <property type="component" value="Unassembled WGS sequence"/>
</dbReference>
<accession>A0A814TX93</accession>
<gene>
    <name evidence="2" type="ORF">JXQ802_LOCUS37153</name>
    <name evidence="1" type="ORF">PYM288_LOCUS23060</name>
</gene>
<name>A0A814TX93_9BILA</name>
<dbReference type="Proteomes" id="UP000663854">
    <property type="component" value="Unassembled WGS sequence"/>
</dbReference>
<evidence type="ECO:0000313" key="2">
    <source>
        <dbReference type="EMBL" id="CAF1443622.1"/>
    </source>
</evidence>
<proteinExistence type="predicted"/>
<evidence type="ECO:0000313" key="1">
    <source>
        <dbReference type="EMBL" id="CAF1167057.1"/>
    </source>
</evidence>
<comment type="caution">
    <text evidence="1">The sequence shown here is derived from an EMBL/GenBank/DDBJ whole genome shotgun (WGS) entry which is preliminary data.</text>
</comment>
<evidence type="ECO:0000313" key="4">
    <source>
        <dbReference type="Proteomes" id="UP000663870"/>
    </source>
</evidence>
<dbReference type="EMBL" id="CAJNOL010001966">
    <property type="protein sequence ID" value="CAF1443622.1"/>
    <property type="molecule type" value="Genomic_DNA"/>
</dbReference>